<protein>
    <submittedName>
        <fullName evidence="1">Uncharacterized protein</fullName>
    </submittedName>
</protein>
<reference evidence="1 2" key="1">
    <citation type="submission" date="2024-02" db="EMBL/GenBank/DDBJ databases">
        <authorList>
            <person name="Vignale AGUSTIN F."/>
            <person name="Sosa J E."/>
            <person name="Modenutti C."/>
        </authorList>
    </citation>
    <scope>NUCLEOTIDE SEQUENCE [LARGE SCALE GENOMIC DNA]</scope>
</reference>
<comment type="caution">
    <text evidence="1">The sequence shown here is derived from an EMBL/GenBank/DDBJ whole genome shotgun (WGS) entry which is preliminary data.</text>
</comment>
<organism evidence="1 2">
    <name type="scientific">Ilex paraguariensis</name>
    <name type="common">yerba mate</name>
    <dbReference type="NCBI Taxonomy" id="185542"/>
    <lineage>
        <taxon>Eukaryota</taxon>
        <taxon>Viridiplantae</taxon>
        <taxon>Streptophyta</taxon>
        <taxon>Embryophyta</taxon>
        <taxon>Tracheophyta</taxon>
        <taxon>Spermatophyta</taxon>
        <taxon>Magnoliopsida</taxon>
        <taxon>eudicotyledons</taxon>
        <taxon>Gunneridae</taxon>
        <taxon>Pentapetalae</taxon>
        <taxon>asterids</taxon>
        <taxon>campanulids</taxon>
        <taxon>Aquifoliales</taxon>
        <taxon>Aquifoliaceae</taxon>
        <taxon>Ilex</taxon>
    </lineage>
</organism>
<name>A0ABC8QSF0_9AQUA</name>
<keyword evidence="2" id="KW-1185">Reference proteome</keyword>
<evidence type="ECO:0000313" key="2">
    <source>
        <dbReference type="Proteomes" id="UP001642360"/>
    </source>
</evidence>
<dbReference type="Proteomes" id="UP001642360">
    <property type="component" value="Unassembled WGS sequence"/>
</dbReference>
<accession>A0ABC8QSF0</accession>
<dbReference type="EMBL" id="CAUOFW020000714">
    <property type="protein sequence ID" value="CAK9135503.1"/>
    <property type="molecule type" value="Genomic_DNA"/>
</dbReference>
<sequence>MCRCLRLMKGFKVPTVRHALCIVMAGLYEKFSTMDDLKGKELLQDLKIGRPFCVIAMVQWIKWKPPLVNMMNLNVDGASKGGNGVFRKGMVLSNSKGQSIME</sequence>
<proteinExistence type="predicted"/>
<evidence type="ECO:0000313" key="1">
    <source>
        <dbReference type="EMBL" id="CAK9135503.1"/>
    </source>
</evidence>
<gene>
    <name evidence="1" type="ORF">ILEXP_LOCUS2455</name>
</gene>
<dbReference type="AlphaFoldDB" id="A0ABC8QSF0"/>